<dbReference type="InterPro" id="IPR035992">
    <property type="entry name" value="Ricin_B-like_lectins"/>
</dbReference>
<dbReference type="Pfam" id="PF14200">
    <property type="entry name" value="RicinB_lectin_2"/>
    <property type="match status" value="1"/>
</dbReference>
<evidence type="ECO:0000313" key="2">
    <source>
        <dbReference type="EMBL" id="MFC4564315.1"/>
    </source>
</evidence>
<name>A0ABV9E264_9ACTN</name>
<accession>A0ABV9E264</accession>
<dbReference type="Proteomes" id="UP001595923">
    <property type="component" value="Unassembled WGS sequence"/>
</dbReference>
<protein>
    <submittedName>
        <fullName evidence="2">RICIN domain-containing protein</fullName>
    </submittedName>
</protein>
<evidence type="ECO:0000313" key="3">
    <source>
        <dbReference type="Proteomes" id="UP001595923"/>
    </source>
</evidence>
<evidence type="ECO:0000259" key="1">
    <source>
        <dbReference type="Pfam" id="PF14200"/>
    </source>
</evidence>
<feature type="domain" description="Ricin B lectin" evidence="1">
    <location>
        <begin position="4"/>
        <end position="53"/>
    </location>
</feature>
<sequence>MVSTTGQGEVTVVNAGNGLLLDVLGESYDEGAPVGVWRPTTGANQVWDLAEAAGG</sequence>
<dbReference type="RefSeq" id="WP_378577316.1">
    <property type="nucleotide sequence ID" value="NZ_JBHSFQ010000023.1"/>
</dbReference>
<reference evidence="3" key="1">
    <citation type="journal article" date="2019" name="Int. J. Syst. Evol. Microbiol.">
        <title>The Global Catalogue of Microorganisms (GCM) 10K type strain sequencing project: providing services to taxonomists for standard genome sequencing and annotation.</title>
        <authorList>
            <consortium name="The Broad Institute Genomics Platform"/>
            <consortium name="The Broad Institute Genome Sequencing Center for Infectious Disease"/>
            <person name="Wu L."/>
            <person name="Ma J."/>
        </authorList>
    </citation>
    <scope>NUCLEOTIDE SEQUENCE [LARGE SCALE GENOMIC DNA]</scope>
    <source>
        <strain evidence="3">XZYJ18</strain>
    </source>
</reference>
<dbReference type="InterPro" id="IPR000772">
    <property type="entry name" value="Ricin_B_lectin"/>
</dbReference>
<dbReference type="SUPFAM" id="SSF50370">
    <property type="entry name" value="Ricin B-like lectins"/>
    <property type="match status" value="1"/>
</dbReference>
<dbReference type="Gene3D" id="2.80.10.50">
    <property type="match status" value="1"/>
</dbReference>
<dbReference type="CDD" id="cd00161">
    <property type="entry name" value="beta-trefoil_Ricin-like"/>
    <property type="match status" value="1"/>
</dbReference>
<dbReference type="EMBL" id="JBHSFQ010000023">
    <property type="protein sequence ID" value="MFC4564315.1"/>
    <property type="molecule type" value="Genomic_DNA"/>
</dbReference>
<gene>
    <name evidence="2" type="ORF">ACFO4E_20830</name>
</gene>
<organism evidence="2 3">
    <name type="scientific">Nocardiopsis mangrovi</name>
    <dbReference type="NCBI Taxonomy" id="1179818"/>
    <lineage>
        <taxon>Bacteria</taxon>
        <taxon>Bacillati</taxon>
        <taxon>Actinomycetota</taxon>
        <taxon>Actinomycetes</taxon>
        <taxon>Streptosporangiales</taxon>
        <taxon>Nocardiopsidaceae</taxon>
        <taxon>Nocardiopsis</taxon>
    </lineage>
</organism>
<keyword evidence="3" id="KW-1185">Reference proteome</keyword>
<comment type="caution">
    <text evidence="2">The sequence shown here is derived from an EMBL/GenBank/DDBJ whole genome shotgun (WGS) entry which is preliminary data.</text>
</comment>
<proteinExistence type="predicted"/>